<proteinExistence type="inferred from homology"/>
<keyword evidence="7" id="KW-1185">Reference proteome</keyword>
<keyword evidence="5" id="KW-0560">Oxidoreductase</keyword>
<dbReference type="Gene3D" id="3.50.50.60">
    <property type="entry name" value="FAD/NAD(P)-binding domain"/>
    <property type="match status" value="3"/>
</dbReference>
<comment type="cofactor">
    <cofactor evidence="1">
        <name>FAD</name>
        <dbReference type="ChEBI" id="CHEBI:57692"/>
    </cofactor>
</comment>
<gene>
    <name evidence="6" type="ORF">Z517_08516</name>
</gene>
<dbReference type="Pfam" id="PF00743">
    <property type="entry name" value="FMO-like"/>
    <property type="match status" value="1"/>
</dbReference>
<dbReference type="SUPFAM" id="SSF51905">
    <property type="entry name" value="FAD/NAD(P)-binding domain"/>
    <property type="match status" value="3"/>
</dbReference>
<evidence type="ECO:0000256" key="3">
    <source>
        <dbReference type="ARBA" id="ARBA00022630"/>
    </source>
</evidence>
<dbReference type="Proteomes" id="UP000053029">
    <property type="component" value="Unassembled WGS sequence"/>
</dbReference>
<dbReference type="InterPro" id="IPR020946">
    <property type="entry name" value="Flavin_mOase-like"/>
</dbReference>
<dbReference type="EMBL" id="KN846973">
    <property type="protein sequence ID" value="KIW78678.1"/>
    <property type="molecule type" value="Genomic_DNA"/>
</dbReference>
<dbReference type="RefSeq" id="XP_013282486.1">
    <property type="nucleotide sequence ID" value="XM_013427032.1"/>
</dbReference>
<evidence type="ECO:0000313" key="7">
    <source>
        <dbReference type="Proteomes" id="UP000053029"/>
    </source>
</evidence>
<dbReference type="GO" id="GO:0050661">
    <property type="term" value="F:NADP binding"/>
    <property type="evidence" value="ECO:0007669"/>
    <property type="project" value="InterPro"/>
</dbReference>
<reference evidence="6 7" key="1">
    <citation type="submission" date="2015-01" db="EMBL/GenBank/DDBJ databases">
        <title>The Genome Sequence of Fonsecaea pedrosoi CBS 271.37.</title>
        <authorList>
            <consortium name="The Broad Institute Genomics Platform"/>
            <person name="Cuomo C."/>
            <person name="de Hoog S."/>
            <person name="Gorbushina A."/>
            <person name="Stielow B."/>
            <person name="Teixiera M."/>
            <person name="Abouelleil A."/>
            <person name="Chapman S.B."/>
            <person name="Priest M."/>
            <person name="Young S.K."/>
            <person name="Wortman J."/>
            <person name="Nusbaum C."/>
            <person name="Birren B."/>
        </authorList>
    </citation>
    <scope>NUCLEOTIDE SEQUENCE [LARGE SCALE GENOMIC DNA]</scope>
    <source>
        <strain evidence="6 7">CBS 271.37</strain>
    </source>
</reference>
<keyword evidence="4" id="KW-0274">FAD</keyword>
<evidence type="ECO:0000313" key="6">
    <source>
        <dbReference type="EMBL" id="KIW78678.1"/>
    </source>
</evidence>
<dbReference type="PANTHER" id="PTHR42877">
    <property type="entry name" value="L-ORNITHINE N(5)-MONOOXYGENASE-RELATED"/>
    <property type="match status" value="1"/>
</dbReference>
<dbReference type="HOGENOM" id="CLU_006937_6_1_1"/>
<name>A0A0D2GD50_9EURO</name>
<evidence type="ECO:0000256" key="4">
    <source>
        <dbReference type="ARBA" id="ARBA00022827"/>
    </source>
</evidence>
<dbReference type="InterPro" id="IPR051209">
    <property type="entry name" value="FAD-bind_Monooxygenase_sf"/>
</dbReference>
<protein>
    <submittedName>
        <fullName evidence="6">Uncharacterized protein</fullName>
    </submittedName>
</protein>
<dbReference type="GeneID" id="25308006"/>
<evidence type="ECO:0000256" key="2">
    <source>
        <dbReference type="ARBA" id="ARBA00010139"/>
    </source>
</evidence>
<evidence type="ECO:0000256" key="1">
    <source>
        <dbReference type="ARBA" id="ARBA00001974"/>
    </source>
</evidence>
<accession>A0A0D2GD50</accession>
<dbReference type="GO" id="GO:0004499">
    <property type="term" value="F:N,N-dimethylaniline monooxygenase activity"/>
    <property type="evidence" value="ECO:0007669"/>
    <property type="project" value="InterPro"/>
</dbReference>
<dbReference type="AlphaFoldDB" id="A0A0D2GD50"/>
<sequence length="585" mass="66663">MVASQDNDKAKQASVNATSHLAEKYGWKNTNEAGYTINEVPSGLLRPVKIVCLGAGASGINLAKLVQDQMQNVELQIYDKNSDVGGTWWENRYPGCACDIPSASYQFTWEPHIWSQYYAESPEIFDYFKGIVVKYGLSKYIKLRHRVDHAEWDEDEGHWNITVTDLESGDQFTESCDIFINAGGPLNFWEWPKINGLKDFKGVLVHSAAYPEGLDLNGKRVAVVGIGSSGVQITAKIQSQVEKLYTWISTPTWMTPSFASKYSGVGGGNFKYSEEQKRRFREEPGYYLKYCKMVETQLQEGFLAFHHNTPEAQGLEKMARQEMMEKLKGRDDLIEKLIPKDFPVGCKRPTPGNGFLEALMSPNVTTFTKALDTITEQGFLDPDGNEHEVDVIILATGFNTTWVPRFPIIANGYNLQDQYRKNPISYLGLSAPFMPNYFTFYGPYGPLGQGSALCMIEKMAEYFAQMIRKLQLENIKSYTPRLSVALDYQEHTDLYHNRTVWSGNCRSWFKGGKLGGKIMLHPGTRTQYMELIAAPRYEDYEIQYRNRNVWYWLGNGFSTRDLDGRDLTWYLGLVDGKDEQQHFDV</sequence>
<dbReference type="InterPro" id="IPR036188">
    <property type="entry name" value="FAD/NAD-bd_sf"/>
</dbReference>
<dbReference type="GO" id="GO:0050660">
    <property type="term" value="F:flavin adenine dinucleotide binding"/>
    <property type="evidence" value="ECO:0007669"/>
    <property type="project" value="InterPro"/>
</dbReference>
<evidence type="ECO:0000256" key="5">
    <source>
        <dbReference type="ARBA" id="ARBA00023002"/>
    </source>
</evidence>
<dbReference type="OrthoDB" id="74360at2759"/>
<dbReference type="PANTHER" id="PTHR42877:SF7">
    <property type="entry name" value="FLAVIN-BINDING MONOOXYGENASE-RELATED"/>
    <property type="match status" value="1"/>
</dbReference>
<dbReference type="VEuPathDB" id="FungiDB:Z517_08516"/>
<keyword evidence="3" id="KW-0285">Flavoprotein</keyword>
<organism evidence="6 7">
    <name type="scientific">Fonsecaea pedrosoi CBS 271.37</name>
    <dbReference type="NCBI Taxonomy" id="1442368"/>
    <lineage>
        <taxon>Eukaryota</taxon>
        <taxon>Fungi</taxon>
        <taxon>Dikarya</taxon>
        <taxon>Ascomycota</taxon>
        <taxon>Pezizomycotina</taxon>
        <taxon>Eurotiomycetes</taxon>
        <taxon>Chaetothyriomycetidae</taxon>
        <taxon>Chaetothyriales</taxon>
        <taxon>Herpotrichiellaceae</taxon>
        <taxon>Fonsecaea</taxon>
    </lineage>
</organism>
<comment type="similarity">
    <text evidence="2">Belongs to the FAD-binding monooxygenase family.</text>
</comment>